<dbReference type="Gene3D" id="1.10.3720.10">
    <property type="entry name" value="MetI-like"/>
    <property type="match status" value="1"/>
</dbReference>
<gene>
    <name evidence="9" type="ORF">IAB73_05095</name>
</gene>
<evidence type="ECO:0000256" key="6">
    <source>
        <dbReference type="ARBA" id="ARBA00023136"/>
    </source>
</evidence>
<protein>
    <submittedName>
        <fullName evidence="9">Carbohydrate ABC transporter permease</fullName>
    </submittedName>
</protein>
<keyword evidence="6 7" id="KW-0472">Membrane</keyword>
<evidence type="ECO:0000256" key="5">
    <source>
        <dbReference type="ARBA" id="ARBA00022989"/>
    </source>
</evidence>
<dbReference type="InterPro" id="IPR000515">
    <property type="entry name" value="MetI-like"/>
</dbReference>
<comment type="caution">
    <text evidence="9">The sequence shown here is derived from an EMBL/GenBank/DDBJ whole genome shotgun (WGS) entry which is preliminary data.</text>
</comment>
<dbReference type="GO" id="GO:0055085">
    <property type="term" value="P:transmembrane transport"/>
    <property type="evidence" value="ECO:0007669"/>
    <property type="project" value="InterPro"/>
</dbReference>
<dbReference type="SUPFAM" id="SSF161098">
    <property type="entry name" value="MetI-like"/>
    <property type="match status" value="1"/>
</dbReference>
<evidence type="ECO:0000256" key="7">
    <source>
        <dbReference type="RuleBase" id="RU363032"/>
    </source>
</evidence>
<evidence type="ECO:0000259" key="8">
    <source>
        <dbReference type="PROSITE" id="PS50928"/>
    </source>
</evidence>
<dbReference type="InterPro" id="IPR035906">
    <property type="entry name" value="MetI-like_sf"/>
</dbReference>
<evidence type="ECO:0000256" key="2">
    <source>
        <dbReference type="ARBA" id="ARBA00022448"/>
    </source>
</evidence>
<accession>A0A9D1CRJ4</accession>
<dbReference type="GO" id="GO:0005886">
    <property type="term" value="C:plasma membrane"/>
    <property type="evidence" value="ECO:0007669"/>
    <property type="project" value="UniProtKB-SubCell"/>
</dbReference>
<keyword evidence="2 7" id="KW-0813">Transport</keyword>
<evidence type="ECO:0000256" key="1">
    <source>
        <dbReference type="ARBA" id="ARBA00004651"/>
    </source>
</evidence>
<feature type="transmembrane region" description="Helical" evidence="7">
    <location>
        <begin position="156"/>
        <end position="176"/>
    </location>
</feature>
<evidence type="ECO:0000313" key="10">
    <source>
        <dbReference type="Proteomes" id="UP000886887"/>
    </source>
</evidence>
<feature type="transmembrane region" description="Helical" evidence="7">
    <location>
        <begin position="91"/>
        <end position="111"/>
    </location>
</feature>
<feature type="transmembrane region" description="Helical" evidence="7">
    <location>
        <begin position="254"/>
        <end position="273"/>
    </location>
</feature>
<evidence type="ECO:0000256" key="3">
    <source>
        <dbReference type="ARBA" id="ARBA00022475"/>
    </source>
</evidence>
<dbReference type="EMBL" id="DVFJ01000014">
    <property type="protein sequence ID" value="HIQ71569.1"/>
    <property type="molecule type" value="Genomic_DNA"/>
</dbReference>
<name>A0A9D1CRJ4_9FIRM</name>
<feature type="transmembrane region" description="Helical" evidence="7">
    <location>
        <begin position="197"/>
        <end position="219"/>
    </location>
</feature>
<dbReference type="PANTHER" id="PTHR43744">
    <property type="entry name" value="ABC TRANSPORTER PERMEASE PROTEIN MG189-RELATED-RELATED"/>
    <property type="match status" value="1"/>
</dbReference>
<dbReference type="Pfam" id="PF00528">
    <property type="entry name" value="BPD_transp_1"/>
    <property type="match status" value="1"/>
</dbReference>
<sequence>MRRRRGRRAAHLPARLFLTLLCAVMLLPVVFTAFYSFFPKSEMSAYLAQRNNYDETKLLPILLSPKIATVRQYYTILIEDPTYLKLFLNSALYAGLILVGQAVFVPMMAYALSRFRFRGREALFFLVLALMLMPFQVTMAPNVIALRTLGLIDTMWAVVLPMWFSPFYVFLLRQFMLAIPGEMFEAAMIDSAGAWRCYWAVLLPVCRPVLGAAVALSFADSWNMVEQPLAYLTQQMQMPLSVMFNSLSETSADVVFAGAALYSLPMLFIYLYFQEDILQGLQLSELK</sequence>
<comment type="similarity">
    <text evidence="7">Belongs to the binding-protein-dependent transport system permease family.</text>
</comment>
<reference evidence="9" key="1">
    <citation type="submission" date="2020-10" db="EMBL/GenBank/DDBJ databases">
        <authorList>
            <person name="Gilroy R."/>
        </authorList>
    </citation>
    <scope>NUCLEOTIDE SEQUENCE</scope>
    <source>
        <strain evidence="9">ChiSxjej2B14-6234</strain>
    </source>
</reference>
<dbReference type="PROSITE" id="PS50928">
    <property type="entry name" value="ABC_TM1"/>
    <property type="match status" value="1"/>
</dbReference>
<proteinExistence type="inferred from homology"/>
<dbReference type="AlphaFoldDB" id="A0A9D1CRJ4"/>
<dbReference type="PANTHER" id="PTHR43744:SF12">
    <property type="entry name" value="ABC TRANSPORTER PERMEASE PROTEIN MG189-RELATED"/>
    <property type="match status" value="1"/>
</dbReference>
<keyword evidence="4 7" id="KW-0812">Transmembrane</keyword>
<feature type="transmembrane region" description="Helical" evidence="7">
    <location>
        <begin position="123"/>
        <end position="144"/>
    </location>
</feature>
<keyword evidence="5 7" id="KW-1133">Transmembrane helix</keyword>
<dbReference type="Proteomes" id="UP000886887">
    <property type="component" value="Unassembled WGS sequence"/>
</dbReference>
<evidence type="ECO:0000256" key="4">
    <source>
        <dbReference type="ARBA" id="ARBA00022692"/>
    </source>
</evidence>
<comment type="subcellular location">
    <subcellularLocation>
        <location evidence="1 7">Cell membrane</location>
        <topology evidence="1 7">Multi-pass membrane protein</topology>
    </subcellularLocation>
</comment>
<reference evidence="9" key="2">
    <citation type="journal article" date="2021" name="PeerJ">
        <title>Extensive microbial diversity within the chicken gut microbiome revealed by metagenomics and culture.</title>
        <authorList>
            <person name="Gilroy R."/>
            <person name="Ravi A."/>
            <person name="Getino M."/>
            <person name="Pursley I."/>
            <person name="Horton D.L."/>
            <person name="Alikhan N.F."/>
            <person name="Baker D."/>
            <person name="Gharbi K."/>
            <person name="Hall N."/>
            <person name="Watson M."/>
            <person name="Adriaenssens E.M."/>
            <person name="Foster-Nyarko E."/>
            <person name="Jarju S."/>
            <person name="Secka A."/>
            <person name="Antonio M."/>
            <person name="Oren A."/>
            <person name="Chaudhuri R.R."/>
            <person name="La Ragione R."/>
            <person name="Hildebrand F."/>
            <person name="Pallen M.J."/>
        </authorList>
    </citation>
    <scope>NUCLEOTIDE SEQUENCE</scope>
    <source>
        <strain evidence="9">ChiSxjej2B14-6234</strain>
    </source>
</reference>
<dbReference type="CDD" id="cd06261">
    <property type="entry name" value="TM_PBP2"/>
    <property type="match status" value="1"/>
</dbReference>
<keyword evidence="3" id="KW-1003">Cell membrane</keyword>
<evidence type="ECO:0000313" key="9">
    <source>
        <dbReference type="EMBL" id="HIQ71569.1"/>
    </source>
</evidence>
<feature type="domain" description="ABC transmembrane type-1" evidence="8">
    <location>
        <begin position="87"/>
        <end position="273"/>
    </location>
</feature>
<organism evidence="9 10">
    <name type="scientific">Candidatus Onthenecus intestinigallinarum</name>
    <dbReference type="NCBI Taxonomy" id="2840875"/>
    <lineage>
        <taxon>Bacteria</taxon>
        <taxon>Bacillati</taxon>
        <taxon>Bacillota</taxon>
        <taxon>Clostridia</taxon>
        <taxon>Eubacteriales</taxon>
        <taxon>Candidatus Onthenecus</taxon>
    </lineage>
</organism>